<protein>
    <submittedName>
        <fullName evidence="1">Uncharacterized protein</fullName>
    </submittedName>
</protein>
<dbReference type="Proteomes" id="UP000199347">
    <property type="component" value="Unassembled WGS sequence"/>
</dbReference>
<proteinExistence type="predicted"/>
<dbReference type="AlphaFoldDB" id="A0A1G5M3Y6"/>
<name>A0A1G5M3Y6_AFIMA</name>
<sequence length="66" mass="7693">MAHAAHGSFSFAGRLHVPARFRRALNWIIWAREAEAIRRIEQESGFLIGPSQLREMKRHHLAHRPL</sequence>
<gene>
    <name evidence="1" type="ORF">SAMN03080610_00070</name>
</gene>
<accession>A0A1G5M3Y6</accession>
<organism evidence="1 2">
    <name type="scientific">Afifella marina DSM 2698</name>
    <dbReference type="NCBI Taxonomy" id="1120955"/>
    <lineage>
        <taxon>Bacteria</taxon>
        <taxon>Pseudomonadati</taxon>
        <taxon>Pseudomonadota</taxon>
        <taxon>Alphaproteobacteria</taxon>
        <taxon>Hyphomicrobiales</taxon>
        <taxon>Afifellaceae</taxon>
        <taxon>Afifella</taxon>
    </lineage>
</organism>
<evidence type="ECO:0000313" key="1">
    <source>
        <dbReference type="EMBL" id="SCZ19897.1"/>
    </source>
</evidence>
<reference evidence="1 2" key="1">
    <citation type="submission" date="2016-10" db="EMBL/GenBank/DDBJ databases">
        <authorList>
            <person name="de Groot N.N."/>
        </authorList>
    </citation>
    <scope>NUCLEOTIDE SEQUENCE [LARGE SCALE GENOMIC DNA]</scope>
    <source>
        <strain evidence="1 2">DSM 2698</strain>
    </source>
</reference>
<keyword evidence="2" id="KW-1185">Reference proteome</keyword>
<evidence type="ECO:0000313" key="2">
    <source>
        <dbReference type="Proteomes" id="UP000199347"/>
    </source>
</evidence>
<dbReference type="EMBL" id="FMVW01000001">
    <property type="protein sequence ID" value="SCZ19897.1"/>
    <property type="molecule type" value="Genomic_DNA"/>
</dbReference>
<dbReference type="RefSeq" id="WP_092808924.1">
    <property type="nucleotide sequence ID" value="NZ_FMVW01000001.1"/>
</dbReference>